<comment type="caution">
    <text evidence="2">The sequence shown here is derived from an EMBL/GenBank/DDBJ whole genome shotgun (WGS) entry which is preliminary data.</text>
</comment>
<reference evidence="2 3" key="1">
    <citation type="submission" date="2014-10" db="EMBL/GenBank/DDBJ databases">
        <authorList>
            <person name="Seo M.-J."/>
            <person name="Seok Y.J."/>
            <person name="Cha I.-T."/>
        </authorList>
    </citation>
    <scope>NUCLEOTIDE SEQUENCE [LARGE SCALE GENOMIC DNA]</scope>
    <source>
        <strain evidence="2 3">NEU</strain>
    </source>
</reference>
<evidence type="ECO:0000256" key="1">
    <source>
        <dbReference type="SAM" id="MobiDB-lite"/>
    </source>
</evidence>
<dbReference type="Proteomes" id="UP000180246">
    <property type="component" value="Unassembled WGS sequence"/>
</dbReference>
<dbReference type="EMBL" id="JRYB01000001">
    <property type="protein sequence ID" value="OIJ39499.1"/>
    <property type="molecule type" value="Genomic_DNA"/>
</dbReference>
<protein>
    <submittedName>
        <fullName evidence="2">Uncharacterized protein</fullName>
    </submittedName>
</protein>
<evidence type="ECO:0000313" key="3">
    <source>
        <dbReference type="Proteomes" id="UP000180246"/>
    </source>
</evidence>
<feature type="region of interest" description="Disordered" evidence="1">
    <location>
        <begin position="28"/>
        <end position="57"/>
    </location>
</feature>
<evidence type="ECO:0000313" key="2">
    <source>
        <dbReference type="EMBL" id="OIJ39499.1"/>
    </source>
</evidence>
<dbReference type="AlphaFoldDB" id="A0A1S2N332"/>
<gene>
    <name evidence="2" type="ORF">LO55_5064</name>
</gene>
<proteinExistence type="predicted"/>
<accession>A0A1S2N332</accession>
<name>A0A1S2N332_9BURK</name>
<dbReference type="RefSeq" id="WP_177185577.1">
    <property type="nucleotide sequence ID" value="NZ_JRYB01000001.1"/>
</dbReference>
<organism evidence="2 3">
    <name type="scientific">Massilia timonae</name>
    <dbReference type="NCBI Taxonomy" id="47229"/>
    <lineage>
        <taxon>Bacteria</taxon>
        <taxon>Pseudomonadati</taxon>
        <taxon>Pseudomonadota</taxon>
        <taxon>Betaproteobacteria</taxon>
        <taxon>Burkholderiales</taxon>
        <taxon>Oxalobacteraceae</taxon>
        <taxon>Telluria group</taxon>
        <taxon>Massilia</taxon>
    </lineage>
</organism>
<sequence length="57" mass="6486">MKTKRTRRAPSADWLAMTQADREAVRQARLNAQSPRRQRENAAEKAYANASPRSSTK</sequence>